<dbReference type="SUPFAM" id="SSF51905">
    <property type="entry name" value="FAD/NAD(P)-binding domain"/>
    <property type="match status" value="2"/>
</dbReference>
<dbReference type="OrthoDB" id="202203at2759"/>
<dbReference type="Gene3D" id="1.10.167.10">
    <property type="entry name" value="Regulator of G-protein Signalling 4, domain 2"/>
    <property type="match status" value="1"/>
</dbReference>
<evidence type="ECO:0000313" key="7">
    <source>
        <dbReference type="EMBL" id="RCH97100.1"/>
    </source>
</evidence>
<dbReference type="EMBL" id="PJQM01002225">
    <property type="protein sequence ID" value="RCH97100.1"/>
    <property type="molecule type" value="Genomic_DNA"/>
</dbReference>
<comment type="caution">
    <text evidence="7">The sequence shown here is derived from an EMBL/GenBank/DDBJ whole genome shotgun (WGS) entry which is preliminary data.</text>
</comment>
<dbReference type="PRINTS" id="PR00469">
    <property type="entry name" value="PNDRDTASEII"/>
</dbReference>
<evidence type="ECO:0000259" key="6">
    <source>
        <dbReference type="PROSITE" id="PS51358"/>
    </source>
</evidence>
<dbReference type="InterPro" id="IPR016137">
    <property type="entry name" value="RGS"/>
</dbReference>
<dbReference type="Proteomes" id="UP000253551">
    <property type="component" value="Unassembled WGS sequence"/>
</dbReference>
<dbReference type="PANTHER" id="PTHR13904:SF0">
    <property type="entry name" value="U4_U6 SMALL NUCLEAR RIBONUCLEOPROTEIN PRP31"/>
    <property type="match status" value="1"/>
</dbReference>
<dbReference type="PANTHER" id="PTHR13904">
    <property type="entry name" value="PRE-MRNA SPLICING FACTOR PRP31"/>
    <property type="match status" value="1"/>
</dbReference>
<dbReference type="Pfam" id="PF00615">
    <property type="entry name" value="RGS"/>
    <property type="match status" value="1"/>
</dbReference>
<keyword evidence="3" id="KW-0687">Ribonucleoprotein</keyword>
<dbReference type="PROSITE" id="PS50132">
    <property type="entry name" value="RGS"/>
    <property type="match status" value="1"/>
</dbReference>
<protein>
    <submittedName>
        <fullName evidence="7">U4/U6-U5 snRNP complex subunit prp31</fullName>
    </submittedName>
</protein>
<evidence type="ECO:0000259" key="5">
    <source>
        <dbReference type="PROSITE" id="PS50132"/>
    </source>
</evidence>
<dbReference type="GO" id="GO:0000244">
    <property type="term" value="P:spliceosomal tri-snRNP complex assembly"/>
    <property type="evidence" value="ECO:0007669"/>
    <property type="project" value="InterPro"/>
</dbReference>
<dbReference type="STRING" id="4846.A0A367K4L5"/>
<dbReference type="FunFam" id="1.10.246.90:FF:000002">
    <property type="entry name" value="U4/U6 small nuclear ribonucleoprotein Prp31"/>
    <property type="match status" value="1"/>
</dbReference>
<feature type="domain" description="RGS" evidence="5">
    <location>
        <begin position="283"/>
        <end position="357"/>
    </location>
</feature>
<accession>A0A367K4L5</accession>
<dbReference type="Gene3D" id="1.10.246.90">
    <property type="entry name" value="Nop domain"/>
    <property type="match status" value="1"/>
</dbReference>
<dbReference type="InterPro" id="IPR036305">
    <property type="entry name" value="RGS_sf"/>
</dbReference>
<feature type="compositionally biased region" description="Basic and acidic residues" evidence="4">
    <location>
        <begin position="913"/>
        <end position="925"/>
    </location>
</feature>
<dbReference type="Pfam" id="PF07992">
    <property type="entry name" value="Pyr_redox_2"/>
    <property type="match status" value="1"/>
</dbReference>
<feature type="domain" description="Nop" evidence="6">
    <location>
        <begin position="11"/>
        <end position="129"/>
    </location>
</feature>
<evidence type="ECO:0000313" key="8">
    <source>
        <dbReference type="Proteomes" id="UP000253551"/>
    </source>
</evidence>
<feature type="compositionally biased region" description="Low complexity" evidence="4">
    <location>
        <begin position="851"/>
        <end position="867"/>
    </location>
</feature>
<dbReference type="PRINTS" id="PR00368">
    <property type="entry name" value="FADPNR"/>
</dbReference>
<dbReference type="PROSITE" id="PS51358">
    <property type="entry name" value="NOP"/>
    <property type="match status" value="1"/>
</dbReference>
<dbReference type="InterPro" id="IPR036188">
    <property type="entry name" value="FAD/NAD-bd_sf"/>
</dbReference>
<dbReference type="InterPro" id="IPR019175">
    <property type="entry name" value="Prp31_C"/>
</dbReference>
<reference evidence="7 8" key="1">
    <citation type="journal article" date="2018" name="G3 (Bethesda)">
        <title>Phylogenetic and Phylogenomic Definition of Rhizopus Species.</title>
        <authorList>
            <person name="Gryganskyi A.P."/>
            <person name="Golan J."/>
            <person name="Dolatabadi S."/>
            <person name="Mondo S."/>
            <person name="Robb S."/>
            <person name="Idnurm A."/>
            <person name="Muszewska A."/>
            <person name="Steczkiewicz K."/>
            <person name="Masonjones S."/>
            <person name="Liao H.L."/>
            <person name="Gajdeczka M.T."/>
            <person name="Anike F."/>
            <person name="Vuek A."/>
            <person name="Anishchenko I.M."/>
            <person name="Voigt K."/>
            <person name="de Hoog G.S."/>
            <person name="Smith M.E."/>
            <person name="Heitman J."/>
            <person name="Vilgalys R."/>
            <person name="Stajich J.E."/>
        </authorList>
    </citation>
    <scope>NUCLEOTIDE SEQUENCE [LARGE SCALE GENOMIC DNA]</scope>
    <source>
        <strain evidence="7 8">LSU 92-RS-03</strain>
    </source>
</reference>
<feature type="compositionally biased region" description="Polar residues" evidence="4">
    <location>
        <begin position="899"/>
        <end position="909"/>
    </location>
</feature>
<dbReference type="InterPro" id="IPR023753">
    <property type="entry name" value="FAD/NAD-binding_dom"/>
</dbReference>
<feature type="region of interest" description="Disordered" evidence="4">
    <location>
        <begin position="850"/>
        <end position="873"/>
    </location>
</feature>
<dbReference type="Gene3D" id="3.50.50.100">
    <property type="match status" value="1"/>
</dbReference>
<dbReference type="SMART" id="SM00315">
    <property type="entry name" value="RGS"/>
    <property type="match status" value="1"/>
</dbReference>
<dbReference type="GO" id="GO:0071011">
    <property type="term" value="C:precatalytic spliceosome"/>
    <property type="evidence" value="ECO:0007669"/>
    <property type="project" value="TreeGrafter"/>
</dbReference>
<dbReference type="GO" id="GO:0046540">
    <property type="term" value="C:U4/U6 x U5 tri-snRNP complex"/>
    <property type="evidence" value="ECO:0007669"/>
    <property type="project" value="InterPro"/>
</dbReference>
<proteinExistence type="predicted"/>
<dbReference type="InterPro" id="IPR002687">
    <property type="entry name" value="Nop_dom"/>
</dbReference>
<dbReference type="InterPro" id="IPR027105">
    <property type="entry name" value="Prp31"/>
</dbReference>
<dbReference type="AlphaFoldDB" id="A0A367K4L5"/>
<evidence type="ECO:0000256" key="4">
    <source>
        <dbReference type="SAM" id="MobiDB-lite"/>
    </source>
</evidence>
<dbReference type="GO" id="GO:0005687">
    <property type="term" value="C:U4 snRNP"/>
    <property type="evidence" value="ECO:0007669"/>
    <property type="project" value="TreeGrafter"/>
</dbReference>
<dbReference type="SUPFAM" id="SSF48097">
    <property type="entry name" value="Regulator of G-protein signaling, RGS"/>
    <property type="match status" value="1"/>
</dbReference>
<dbReference type="InterPro" id="IPR044926">
    <property type="entry name" value="RGS_subdomain_2"/>
</dbReference>
<organism evidence="7 8">
    <name type="scientific">Rhizopus stolonifer</name>
    <name type="common">Rhizopus nigricans</name>
    <dbReference type="NCBI Taxonomy" id="4846"/>
    <lineage>
        <taxon>Eukaryota</taxon>
        <taxon>Fungi</taxon>
        <taxon>Fungi incertae sedis</taxon>
        <taxon>Mucoromycota</taxon>
        <taxon>Mucoromycotina</taxon>
        <taxon>Mucoromycetes</taxon>
        <taxon>Mucorales</taxon>
        <taxon>Mucorineae</taxon>
        <taxon>Rhizopodaceae</taxon>
        <taxon>Rhizopus</taxon>
    </lineage>
</organism>
<keyword evidence="8" id="KW-1185">Reference proteome</keyword>
<sequence>MNYVESRMTVIAPNLSNVVGTSTAAKLLTAAGGLSAFCKIPACNVQVVGNNKKTNTGFSTAHMDRHAGYISFSEPVLAAPSDLKKKLVKIVAAKAALAARIDASHRSPHGLDGQKMREEIDAKIEKLQEAPALKVVKALPVPDEGPKKRRGGKRVRRQNQAYAMTELRAARNRMVFGEAEEEVGYGDETEGLGMTTKQVGKIRASVVDQRTKVKAPKLKSFSNRISGTATSGLASSLAFTPAQSMELVDPTAALENSREKKMEKYFGDDTRTVSTCYSDENKRLHEIMSNPEELAFFETFLYNMQAHENLLFIEALYELKHEKSTQNIEAIVNRIWKTFLAKGAPLELNVQSKESIEEYIQSHKWGFLDKDEVIDHLKEIEAEVKLFLTEKTIEFDKLYRPERVTFYDSNFNKYKKRVVVIGGGFTGFTVASILDPMPRFHVTLIDTKDSFEYTPGMIKLLVRPEETSSLRVRHDAYVKNGRVIIGYAEQITHDAKYVKVNDEFIPFDYLVIATGSTYQSKLKSFDTSSLYRLSELATEHVQLKKAKSVLIIGGGLVGCELASEIATHKYPAPYDFKKKITIIDSHSSLVRRSSPKQKANALQYFDGLGVQVILNEKIVDFDTADTNSYLGASGTRYSGYDKVFLATGTTACSDILKGDGDVGFETCLDSWDRIRVKPTLQVEHWKHKHIFAGAGVCIARNICRLEKGKNPLDQGCKGTMPAPSKPLHGIEKRGGVGRQSLSNFKKTFAFLNPTWAALKYFDEKEFLNIVQGEAKLTTTAAIGKKPKALDLPGSHYYQEDSNSSIFNLSHLVKQQTNKKTTSLLTSSRSNSSTNLTAQFHRDLQISTKNMSGSDVISSSSSSSPLESQLKKELISTQNISHSDEFVWPKDNLKPRPTHKTSMSISQFSFPKQVDTRQRSFSNDHI</sequence>
<evidence type="ECO:0000256" key="3">
    <source>
        <dbReference type="ARBA" id="ARBA00023274"/>
    </source>
</evidence>
<dbReference type="Pfam" id="PF01798">
    <property type="entry name" value="Nop"/>
    <property type="match status" value="1"/>
</dbReference>
<dbReference type="InterPro" id="IPR036070">
    <property type="entry name" value="Nop_dom_sf"/>
</dbReference>
<evidence type="ECO:0000256" key="2">
    <source>
        <dbReference type="ARBA" id="ARBA00023242"/>
    </source>
</evidence>
<gene>
    <name evidence="7" type="primary">PRP31_1</name>
    <name evidence="7" type="ORF">CU098_006783</name>
</gene>
<dbReference type="GO" id="GO:0016491">
    <property type="term" value="F:oxidoreductase activity"/>
    <property type="evidence" value="ECO:0007669"/>
    <property type="project" value="InterPro"/>
</dbReference>
<evidence type="ECO:0000256" key="1">
    <source>
        <dbReference type="ARBA" id="ARBA00004123"/>
    </source>
</evidence>
<dbReference type="Pfam" id="PF09785">
    <property type="entry name" value="Prp31_C"/>
    <property type="match status" value="1"/>
</dbReference>
<dbReference type="SUPFAM" id="SSF89124">
    <property type="entry name" value="Nop domain"/>
    <property type="match status" value="1"/>
</dbReference>
<name>A0A367K4L5_RHIST</name>
<comment type="subcellular location">
    <subcellularLocation>
        <location evidence="1">Nucleus</location>
    </subcellularLocation>
</comment>
<dbReference type="InterPro" id="IPR042239">
    <property type="entry name" value="Nop_C"/>
</dbReference>
<feature type="region of interest" description="Disordered" evidence="4">
    <location>
        <begin position="885"/>
        <end position="925"/>
    </location>
</feature>
<keyword evidence="2" id="KW-0539">Nucleus</keyword>